<organism evidence="2">
    <name type="scientific">viral metagenome</name>
    <dbReference type="NCBI Taxonomy" id="1070528"/>
    <lineage>
        <taxon>unclassified sequences</taxon>
        <taxon>metagenomes</taxon>
        <taxon>organismal metagenomes</taxon>
    </lineage>
</organism>
<name>A0A6C0LMY0_9ZZZZ</name>
<sequence>MGCGTIFQRTSQFQTEPMFGVPERRADGNSVYFYVPMASPTRLGVRLRMNSKLTVLPEASVQQKFDKLEQTVLVELTKTETLFKNKPSYDSLQRITPRWGIVYDKDDKPHWSEYTEKEFFFDVKEGAYTNSIVDLELIGILITRSTISPKFAVKFVEPDTKTDVIDFDWQTPAIPAKEIEEVNDLEAATDAKTLTLRSPALIAKEKADAKEQVKVLFRTADEARQTALSAMANFFGKYEVSDDESQFSDWVTDDDESTNSEA</sequence>
<feature type="region of interest" description="Disordered" evidence="1">
    <location>
        <begin position="242"/>
        <end position="262"/>
    </location>
</feature>
<accession>A0A6C0LMY0</accession>
<protein>
    <submittedName>
        <fullName evidence="2">Uncharacterized protein</fullName>
    </submittedName>
</protein>
<reference evidence="2" key="1">
    <citation type="journal article" date="2020" name="Nature">
        <title>Giant virus diversity and host interactions through global metagenomics.</title>
        <authorList>
            <person name="Schulz F."/>
            <person name="Roux S."/>
            <person name="Paez-Espino D."/>
            <person name="Jungbluth S."/>
            <person name="Walsh D.A."/>
            <person name="Denef V.J."/>
            <person name="McMahon K.D."/>
            <person name="Konstantinidis K.T."/>
            <person name="Eloe-Fadrosh E.A."/>
            <person name="Kyrpides N.C."/>
            <person name="Woyke T."/>
        </authorList>
    </citation>
    <scope>NUCLEOTIDE SEQUENCE</scope>
    <source>
        <strain evidence="2">GVMAG-M-3300027963-41</strain>
    </source>
</reference>
<evidence type="ECO:0000256" key="1">
    <source>
        <dbReference type="SAM" id="MobiDB-lite"/>
    </source>
</evidence>
<dbReference type="AlphaFoldDB" id="A0A6C0LMY0"/>
<dbReference type="EMBL" id="MN740533">
    <property type="protein sequence ID" value="QHU31897.1"/>
    <property type="molecule type" value="Genomic_DNA"/>
</dbReference>
<evidence type="ECO:0000313" key="2">
    <source>
        <dbReference type="EMBL" id="QHU31897.1"/>
    </source>
</evidence>
<proteinExistence type="predicted"/>